<gene>
    <name evidence="8" type="ORF">FVW20_06840</name>
</gene>
<name>A0ABS0J2U5_9BACT</name>
<protein>
    <submittedName>
        <fullName evidence="8">MFS transporter</fullName>
    </submittedName>
</protein>
<evidence type="ECO:0000256" key="7">
    <source>
        <dbReference type="SAM" id="Phobius"/>
    </source>
</evidence>
<evidence type="ECO:0000256" key="4">
    <source>
        <dbReference type="ARBA" id="ARBA00022692"/>
    </source>
</evidence>
<dbReference type="PANTHER" id="PTHR23513:SF11">
    <property type="entry name" value="STAPHYLOFERRIN A TRANSPORTER"/>
    <property type="match status" value="1"/>
</dbReference>
<evidence type="ECO:0000256" key="3">
    <source>
        <dbReference type="ARBA" id="ARBA00022475"/>
    </source>
</evidence>
<dbReference type="SUPFAM" id="SSF103473">
    <property type="entry name" value="MFS general substrate transporter"/>
    <property type="match status" value="1"/>
</dbReference>
<evidence type="ECO:0000313" key="8">
    <source>
        <dbReference type="EMBL" id="MBG3876750.1"/>
    </source>
</evidence>
<accession>A0ABS0J2U5</accession>
<keyword evidence="9" id="KW-1185">Reference proteome</keyword>
<feature type="transmembrane region" description="Helical" evidence="7">
    <location>
        <begin position="326"/>
        <end position="344"/>
    </location>
</feature>
<feature type="transmembrane region" description="Helical" evidence="7">
    <location>
        <begin position="115"/>
        <end position="133"/>
    </location>
</feature>
<comment type="subcellular location">
    <subcellularLocation>
        <location evidence="1">Cell membrane</location>
        <topology evidence="1">Multi-pass membrane protein</topology>
    </subcellularLocation>
</comment>
<keyword evidence="3" id="KW-1003">Cell membrane</keyword>
<keyword evidence="4 7" id="KW-0812">Transmembrane</keyword>
<organism evidence="8 9">
    <name type="scientific">Nitratidesulfovibrio oxamicus</name>
    <dbReference type="NCBI Taxonomy" id="32016"/>
    <lineage>
        <taxon>Bacteria</taxon>
        <taxon>Pseudomonadati</taxon>
        <taxon>Thermodesulfobacteriota</taxon>
        <taxon>Desulfovibrionia</taxon>
        <taxon>Desulfovibrionales</taxon>
        <taxon>Desulfovibrionaceae</taxon>
        <taxon>Nitratidesulfovibrio</taxon>
    </lineage>
</organism>
<feature type="transmembrane region" description="Helical" evidence="7">
    <location>
        <begin position="388"/>
        <end position="406"/>
    </location>
</feature>
<keyword evidence="2" id="KW-0813">Transport</keyword>
<feature type="transmembrane region" description="Helical" evidence="7">
    <location>
        <begin position="356"/>
        <end position="382"/>
    </location>
</feature>
<dbReference type="InterPro" id="IPR036259">
    <property type="entry name" value="MFS_trans_sf"/>
</dbReference>
<feature type="transmembrane region" description="Helical" evidence="7">
    <location>
        <begin position="56"/>
        <end position="81"/>
    </location>
</feature>
<dbReference type="Gene3D" id="1.20.1250.20">
    <property type="entry name" value="MFS general substrate transporter like domains"/>
    <property type="match status" value="1"/>
</dbReference>
<evidence type="ECO:0000313" key="9">
    <source>
        <dbReference type="Proteomes" id="UP001194469"/>
    </source>
</evidence>
<comment type="caution">
    <text evidence="8">The sequence shown here is derived from an EMBL/GenBank/DDBJ whole genome shotgun (WGS) entry which is preliminary data.</text>
</comment>
<dbReference type="InterPro" id="IPR010290">
    <property type="entry name" value="TM_effector"/>
</dbReference>
<reference evidence="8 9" key="1">
    <citation type="submission" date="2019-08" db="EMBL/GenBank/DDBJ databases">
        <authorList>
            <person name="Luo N."/>
        </authorList>
    </citation>
    <scope>NUCLEOTIDE SEQUENCE [LARGE SCALE GENOMIC DNA]</scope>
    <source>
        <strain evidence="8 9">NCIMB 9442</strain>
    </source>
</reference>
<dbReference type="Pfam" id="PF05977">
    <property type="entry name" value="MFS_3"/>
    <property type="match status" value="1"/>
</dbReference>
<feature type="transmembrane region" description="Helical" evidence="7">
    <location>
        <begin position="88"/>
        <end position="109"/>
    </location>
</feature>
<feature type="transmembrane region" description="Helical" evidence="7">
    <location>
        <begin position="300"/>
        <end position="320"/>
    </location>
</feature>
<feature type="transmembrane region" description="Helical" evidence="7">
    <location>
        <begin position="236"/>
        <end position="256"/>
    </location>
</feature>
<feature type="transmembrane region" description="Helical" evidence="7">
    <location>
        <begin position="268"/>
        <end position="288"/>
    </location>
</feature>
<keyword evidence="6 7" id="KW-0472">Membrane</keyword>
<dbReference type="PANTHER" id="PTHR23513">
    <property type="entry name" value="INTEGRAL MEMBRANE EFFLUX PROTEIN-RELATED"/>
    <property type="match status" value="1"/>
</dbReference>
<keyword evidence="5 7" id="KW-1133">Transmembrane helix</keyword>
<evidence type="ECO:0000256" key="1">
    <source>
        <dbReference type="ARBA" id="ARBA00004651"/>
    </source>
</evidence>
<evidence type="ECO:0000256" key="5">
    <source>
        <dbReference type="ARBA" id="ARBA00022989"/>
    </source>
</evidence>
<dbReference type="Proteomes" id="UP001194469">
    <property type="component" value="Unassembled WGS sequence"/>
</dbReference>
<dbReference type="EMBL" id="VRYY01000158">
    <property type="protein sequence ID" value="MBG3876750.1"/>
    <property type="molecule type" value="Genomic_DNA"/>
</dbReference>
<dbReference type="RefSeq" id="WP_196608844.1">
    <property type="nucleotide sequence ID" value="NZ_VRYY01000158.1"/>
</dbReference>
<evidence type="ECO:0000256" key="6">
    <source>
        <dbReference type="ARBA" id="ARBA00023136"/>
    </source>
</evidence>
<evidence type="ECO:0000256" key="2">
    <source>
        <dbReference type="ARBA" id="ARBA00022448"/>
    </source>
</evidence>
<proteinExistence type="predicted"/>
<sequence>MPPFPDHNAPHATGPLRVFRHRNYRLFFAGQAISLPGTWMQSMAQSWLVYRLSESSLVLGALGFAAQLPLFVLSVFGGALADTRDRRAILVGTQVASMLLALTAAALTMTDVVQVWHVFGLATALGIVNAFDVPTRQSFIMDMVGRDDLPTAIGLNSSMFNAARVVGPTLAGLVVAASGEGWCFLLNGISFVPVIAGLMLMRLPAHVPPPPGPSTLQRIGEGLGFAARHEGIRTTLLLVGATSLIGVNYSVLMPVVADKVLGGNARTLGLLLGAAGVGALLGALCLALRRSSNGLSRWALYAAVGLGGSLTAFALCRSVWTALLALVPVGMCMVVLMASANTLLQIMSPDAYRGRVMALYSMMFLGMGPFGSLLGGTVAHALGPSPTLLLSGIVCLGNALWFGVWLQRHGPSLQGVVREAS</sequence>
<dbReference type="CDD" id="cd06173">
    <property type="entry name" value="MFS_MefA_like"/>
    <property type="match status" value="1"/>
</dbReference>